<dbReference type="Gene3D" id="3.30.450.40">
    <property type="match status" value="1"/>
</dbReference>
<dbReference type="EMBL" id="MFSU01000097">
    <property type="protein sequence ID" value="OGI45713.1"/>
    <property type="molecule type" value="Genomic_DNA"/>
</dbReference>
<dbReference type="HAMAP" id="MF_00081">
    <property type="entry name" value="HrcA"/>
    <property type="match status" value="1"/>
</dbReference>
<accession>A0A1F6TKP6</accession>
<dbReference type="SUPFAM" id="SSF55781">
    <property type="entry name" value="GAF domain-like"/>
    <property type="match status" value="1"/>
</dbReference>
<comment type="caution">
    <text evidence="8">The sequence shown here is derived from an EMBL/GenBank/DDBJ whole genome shotgun (WGS) entry which is preliminary data.</text>
</comment>
<evidence type="ECO:0000256" key="4">
    <source>
        <dbReference type="ARBA" id="ARBA00023163"/>
    </source>
</evidence>
<dbReference type="GO" id="GO:0045892">
    <property type="term" value="P:negative regulation of DNA-templated transcription"/>
    <property type="evidence" value="ECO:0007669"/>
    <property type="project" value="UniProtKB-UniRule"/>
</dbReference>
<dbReference type="PIRSF" id="PIRSF005485">
    <property type="entry name" value="HrcA"/>
    <property type="match status" value="1"/>
</dbReference>
<protein>
    <recommendedName>
        <fullName evidence="5">Heat-inducible transcription repressor HrcA</fullName>
    </recommendedName>
</protein>
<evidence type="ECO:0000313" key="9">
    <source>
        <dbReference type="Proteomes" id="UP000178885"/>
    </source>
</evidence>
<comment type="similarity">
    <text evidence="5">Belongs to the HrcA family.</text>
</comment>
<dbReference type="Proteomes" id="UP000178885">
    <property type="component" value="Unassembled WGS sequence"/>
</dbReference>
<dbReference type="AlphaFoldDB" id="A0A1F6TKP6"/>
<dbReference type="InterPro" id="IPR036390">
    <property type="entry name" value="WH_DNA-bd_sf"/>
</dbReference>
<keyword evidence="1 5" id="KW-0678">Repressor</keyword>
<dbReference type="InterPro" id="IPR005104">
    <property type="entry name" value="WHTH_HrcA_DNA-bd"/>
</dbReference>
<evidence type="ECO:0000259" key="6">
    <source>
        <dbReference type="Pfam" id="PF01628"/>
    </source>
</evidence>
<dbReference type="GO" id="GO:0003677">
    <property type="term" value="F:DNA binding"/>
    <property type="evidence" value="ECO:0007669"/>
    <property type="project" value="InterPro"/>
</dbReference>
<feature type="domain" description="Winged helix-turn-helix transcription repressor HrcA DNA-binding" evidence="7">
    <location>
        <begin position="3"/>
        <end position="74"/>
    </location>
</feature>
<organism evidence="8 9">
    <name type="scientific">Candidatus Muproteobacteria bacterium RBG_16_65_34</name>
    <dbReference type="NCBI Taxonomy" id="1817760"/>
    <lineage>
        <taxon>Bacteria</taxon>
        <taxon>Pseudomonadati</taxon>
        <taxon>Pseudomonadota</taxon>
        <taxon>Candidatus Muproteobacteria</taxon>
    </lineage>
</organism>
<feature type="domain" description="Heat-inducible transcription repressor HrcA C-terminal" evidence="6">
    <location>
        <begin position="106"/>
        <end position="327"/>
    </location>
</feature>
<evidence type="ECO:0000256" key="2">
    <source>
        <dbReference type="ARBA" id="ARBA00023015"/>
    </source>
</evidence>
<keyword evidence="2 5" id="KW-0805">Transcription regulation</keyword>
<dbReference type="InterPro" id="IPR002571">
    <property type="entry name" value="HrcA"/>
</dbReference>
<dbReference type="Gene3D" id="3.30.390.60">
    <property type="entry name" value="Heat-inducible transcription repressor hrca homolog, domain 3"/>
    <property type="match status" value="1"/>
</dbReference>
<dbReference type="Pfam" id="PF01628">
    <property type="entry name" value="HrcA"/>
    <property type="match status" value="1"/>
</dbReference>
<dbReference type="SUPFAM" id="SSF46785">
    <property type="entry name" value="Winged helix' DNA-binding domain"/>
    <property type="match status" value="1"/>
</dbReference>
<dbReference type="InterPro" id="IPR029016">
    <property type="entry name" value="GAF-like_dom_sf"/>
</dbReference>
<sequence>MPLSVRAEQLLKTLVERYIADGQPVGSRTLARACGMDLSPATIRNIMADLEEMGLVVSPHTSAGRMPTQRGYRVFVDTLLKVQPLASGEVRKLREELCSTQDPQGLIECASQLLSEVSRLTGIVMLPRRDEQGTFRQIEFIVLSGRRILVITVTEDGQVHNRIITTERDYTAAELTEAANYFNETYSGIGLSEVKRVLLREMQQASDDMQRIMRLAVTMARQAFGPDREGGDGFVVRGESNLMDIPDLGDIRTLRPLFDAFNTKRDLLHLLERSLRTSGVKIFIGAESGYEVLKEYSVVTAPYSIDGHLVGTLGVIGPTRMSYEHVIPIVDITARLLSSALSSGERPDRLESAGL</sequence>
<evidence type="ECO:0000256" key="5">
    <source>
        <dbReference type="HAMAP-Rule" id="MF_00081"/>
    </source>
</evidence>
<evidence type="ECO:0000259" key="7">
    <source>
        <dbReference type="Pfam" id="PF03444"/>
    </source>
</evidence>
<dbReference type="InterPro" id="IPR036388">
    <property type="entry name" value="WH-like_DNA-bd_sf"/>
</dbReference>
<dbReference type="PANTHER" id="PTHR34824:SF1">
    <property type="entry name" value="HEAT-INDUCIBLE TRANSCRIPTION REPRESSOR HRCA"/>
    <property type="match status" value="1"/>
</dbReference>
<reference evidence="8 9" key="1">
    <citation type="journal article" date="2016" name="Nat. Commun.">
        <title>Thousands of microbial genomes shed light on interconnected biogeochemical processes in an aquifer system.</title>
        <authorList>
            <person name="Anantharaman K."/>
            <person name="Brown C.T."/>
            <person name="Hug L.A."/>
            <person name="Sharon I."/>
            <person name="Castelle C.J."/>
            <person name="Probst A.J."/>
            <person name="Thomas B.C."/>
            <person name="Singh A."/>
            <person name="Wilkins M.J."/>
            <person name="Karaoz U."/>
            <person name="Brodie E.L."/>
            <person name="Williams K.H."/>
            <person name="Hubbard S.S."/>
            <person name="Banfield J.F."/>
        </authorList>
    </citation>
    <scope>NUCLEOTIDE SEQUENCE [LARGE SCALE GENOMIC DNA]</scope>
</reference>
<dbReference type="Pfam" id="PF03444">
    <property type="entry name" value="WHD_HrcA"/>
    <property type="match status" value="1"/>
</dbReference>
<dbReference type="InterPro" id="IPR021153">
    <property type="entry name" value="HrcA_C"/>
</dbReference>
<dbReference type="NCBIfam" id="TIGR00331">
    <property type="entry name" value="hrcA"/>
    <property type="match status" value="1"/>
</dbReference>
<dbReference type="InterPro" id="IPR023120">
    <property type="entry name" value="WHTH_transcript_rep_HrcA_IDD"/>
</dbReference>
<keyword evidence="4 5" id="KW-0804">Transcription</keyword>
<keyword evidence="3 5" id="KW-0346">Stress response</keyword>
<evidence type="ECO:0000313" key="8">
    <source>
        <dbReference type="EMBL" id="OGI45713.1"/>
    </source>
</evidence>
<dbReference type="PANTHER" id="PTHR34824">
    <property type="entry name" value="HEAT-INDUCIBLE TRANSCRIPTION REPRESSOR HRCA"/>
    <property type="match status" value="1"/>
</dbReference>
<proteinExistence type="inferred from homology"/>
<comment type="function">
    <text evidence="5">Negative regulator of class I heat shock genes (grpE-dnaK-dnaJ and groELS operons). Prevents heat-shock induction of these operons.</text>
</comment>
<gene>
    <name evidence="5" type="primary">hrcA</name>
    <name evidence="8" type="ORF">A2151_03470</name>
</gene>
<name>A0A1F6TKP6_9PROT</name>
<dbReference type="Gene3D" id="1.10.10.10">
    <property type="entry name" value="Winged helix-like DNA-binding domain superfamily/Winged helix DNA-binding domain"/>
    <property type="match status" value="1"/>
</dbReference>
<dbReference type="STRING" id="1817760.A2151_03470"/>
<evidence type="ECO:0000256" key="3">
    <source>
        <dbReference type="ARBA" id="ARBA00023016"/>
    </source>
</evidence>
<evidence type="ECO:0000256" key="1">
    <source>
        <dbReference type="ARBA" id="ARBA00022491"/>
    </source>
</evidence>